<proteinExistence type="inferred from homology"/>
<evidence type="ECO:0000259" key="8">
    <source>
        <dbReference type="Pfam" id="PF01757"/>
    </source>
</evidence>
<evidence type="ECO:0000256" key="5">
    <source>
        <dbReference type="ARBA" id="ARBA00022989"/>
    </source>
</evidence>
<comment type="caution">
    <text evidence="9">The sequence shown here is derived from an EMBL/GenBank/DDBJ whole genome shotgun (WGS) entry which is preliminary data.</text>
</comment>
<dbReference type="GO" id="GO:0016746">
    <property type="term" value="F:acyltransferase activity"/>
    <property type="evidence" value="ECO:0007669"/>
    <property type="project" value="UniProtKB-KW"/>
</dbReference>
<evidence type="ECO:0000256" key="6">
    <source>
        <dbReference type="ARBA" id="ARBA00023136"/>
    </source>
</evidence>
<dbReference type="Pfam" id="PF01757">
    <property type="entry name" value="Acyl_transf_3"/>
    <property type="match status" value="1"/>
</dbReference>
<gene>
    <name evidence="9" type="ORF">ACFOD7_12045</name>
</gene>
<feature type="transmembrane region" description="Helical" evidence="7">
    <location>
        <begin position="158"/>
        <end position="179"/>
    </location>
</feature>
<feature type="transmembrane region" description="Helical" evidence="7">
    <location>
        <begin position="340"/>
        <end position="366"/>
    </location>
</feature>
<organism evidence="9 10">
    <name type="scientific">Paracoccus fontiphilus</name>
    <dbReference type="NCBI Taxonomy" id="1815556"/>
    <lineage>
        <taxon>Bacteria</taxon>
        <taxon>Pseudomonadati</taxon>
        <taxon>Pseudomonadota</taxon>
        <taxon>Alphaproteobacteria</taxon>
        <taxon>Rhodobacterales</taxon>
        <taxon>Paracoccaceae</taxon>
        <taxon>Paracoccus</taxon>
    </lineage>
</organism>
<dbReference type="Proteomes" id="UP001595557">
    <property type="component" value="Unassembled WGS sequence"/>
</dbReference>
<feature type="transmembrane region" description="Helical" evidence="7">
    <location>
        <begin position="42"/>
        <end position="60"/>
    </location>
</feature>
<feature type="domain" description="Acyltransferase 3" evidence="8">
    <location>
        <begin position="37"/>
        <end position="362"/>
    </location>
</feature>
<evidence type="ECO:0000256" key="2">
    <source>
        <dbReference type="ARBA" id="ARBA00007400"/>
    </source>
</evidence>
<feature type="transmembrane region" description="Helical" evidence="7">
    <location>
        <begin position="80"/>
        <end position="98"/>
    </location>
</feature>
<protein>
    <submittedName>
        <fullName evidence="9">Acyltransferase</fullName>
    </submittedName>
</protein>
<feature type="transmembrane region" description="Helical" evidence="7">
    <location>
        <begin position="242"/>
        <end position="262"/>
    </location>
</feature>
<evidence type="ECO:0000313" key="10">
    <source>
        <dbReference type="Proteomes" id="UP001595557"/>
    </source>
</evidence>
<evidence type="ECO:0000256" key="1">
    <source>
        <dbReference type="ARBA" id="ARBA00004651"/>
    </source>
</evidence>
<keyword evidence="3" id="KW-1003">Cell membrane</keyword>
<dbReference type="InterPro" id="IPR002656">
    <property type="entry name" value="Acyl_transf_3_dom"/>
</dbReference>
<feature type="transmembrane region" description="Helical" evidence="7">
    <location>
        <begin position="186"/>
        <end position="202"/>
    </location>
</feature>
<feature type="transmembrane region" description="Helical" evidence="7">
    <location>
        <begin position="208"/>
        <end position="230"/>
    </location>
</feature>
<keyword evidence="5 7" id="KW-1133">Transmembrane helix</keyword>
<reference evidence="10" key="1">
    <citation type="journal article" date="2019" name="Int. J. Syst. Evol. Microbiol.">
        <title>The Global Catalogue of Microorganisms (GCM) 10K type strain sequencing project: providing services to taxonomists for standard genome sequencing and annotation.</title>
        <authorList>
            <consortium name="The Broad Institute Genomics Platform"/>
            <consortium name="The Broad Institute Genome Sequencing Center for Infectious Disease"/>
            <person name="Wu L."/>
            <person name="Ma J."/>
        </authorList>
    </citation>
    <scope>NUCLEOTIDE SEQUENCE [LARGE SCALE GENOMIC DNA]</scope>
    <source>
        <strain evidence="10">KCTC 52239</strain>
    </source>
</reference>
<keyword evidence="6 7" id="KW-0472">Membrane</keyword>
<evidence type="ECO:0000256" key="7">
    <source>
        <dbReference type="SAM" id="Phobius"/>
    </source>
</evidence>
<evidence type="ECO:0000256" key="3">
    <source>
        <dbReference type="ARBA" id="ARBA00022475"/>
    </source>
</evidence>
<dbReference type="RefSeq" id="WP_207467454.1">
    <property type="nucleotide sequence ID" value="NZ_JAFNAW010000015.1"/>
</dbReference>
<dbReference type="PANTHER" id="PTHR40074">
    <property type="entry name" value="O-ACETYLTRANSFERASE WECH"/>
    <property type="match status" value="1"/>
</dbReference>
<evidence type="ECO:0000313" key="9">
    <source>
        <dbReference type="EMBL" id="MFC3168779.1"/>
    </source>
</evidence>
<feature type="transmembrane region" description="Helical" evidence="7">
    <location>
        <begin position="306"/>
        <end position="328"/>
    </location>
</feature>
<comment type="subcellular location">
    <subcellularLocation>
        <location evidence="1">Cell membrane</location>
        <topology evidence="1">Multi-pass membrane protein</topology>
    </subcellularLocation>
</comment>
<comment type="similarity">
    <text evidence="2">Belongs to the acyltransferase 3 family.</text>
</comment>
<dbReference type="EMBL" id="JBHRTE010000048">
    <property type="protein sequence ID" value="MFC3168779.1"/>
    <property type="molecule type" value="Genomic_DNA"/>
</dbReference>
<keyword evidence="10" id="KW-1185">Reference proteome</keyword>
<keyword evidence="9" id="KW-0012">Acyltransferase</keyword>
<keyword evidence="9" id="KW-0808">Transferase</keyword>
<accession>A0ABV7IDU6</accession>
<sequence length="380" mass="42028">MADPAKPDPQDPPAPDGRIGSAAIHAFPPAEVVRRLPALDQFRGIAILMIVLLHSGRTYFFRGGYDLKDDSDVVFALNDVLFHNATVYFTMISGIVYARSLWLQKPGRFLAGRVRNILVPYVVVSVALTLIVAWAGRAHDSARTLPGQIWHNLLNGEAIYVLWYIPVILILYLVSPLLLRITRNPRLQGVTIVLALMPLAFSREGTDITLPTILYFTGAYVVALVVGSDLERWLDWAVDRQRLLWGISLASSVVLFLMYRHGVLHLGITDLRETVFYVQRIASGMALLALLARVRPIADPGLKRGLSFVADMAFGLYFLHALVIRVVLKGLRVILGDDGMMAWPLAAIPVVFVLSLCLCILMVLAVRLAAGRYSRLLIGA</sequence>
<feature type="transmembrane region" description="Helical" evidence="7">
    <location>
        <begin position="274"/>
        <end position="294"/>
    </location>
</feature>
<feature type="transmembrane region" description="Helical" evidence="7">
    <location>
        <begin position="118"/>
        <end position="138"/>
    </location>
</feature>
<evidence type="ECO:0000256" key="4">
    <source>
        <dbReference type="ARBA" id="ARBA00022692"/>
    </source>
</evidence>
<dbReference type="PANTHER" id="PTHR40074:SF2">
    <property type="entry name" value="O-ACETYLTRANSFERASE WECH"/>
    <property type="match status" value="1"/>
</dbReference>
<keyword evidence="4 7" id="KW-0812">Transmembrane</keyword>
<name>A0ABV7IDU6_9RHOB</name>